<feature type="transmembrane region" description="Helical" evidence="6">
    <location>
        <begin position="283"/>
        <end position="300"/>
    </location>
</feature>
<dbReference type="FunFam" id="1.20.1250.20:FF:000670">
    <property type="entry name" value="MFS general substrate transporter"/>
    <property type="match status" value="1"/>
</dbReference>
<evidence type="ECO:0000256" key="3">
    <source>
        <dbReference type="ARBA" id="ARBA00022989"/>
    </source>
</evidence>
<dbReference type="CDD" id="cd17502">
    <property type="entry name" value="MFS_Azr1_MDR_like"/>
    <property type="match status" value="1"/>
</dbReference>
<feature type="transmembrane region" description="Helical" evidence="6">
    <location>
        <begin position="252"/>
        <end position="271"/>
    </location>
</feature>
<accession>A0AAV9HBE9</accession>
<protein>
    <submittedName>
        <fullName evidence="8">Amino acid transporter</fullName>
    </submittedName>
</protein>
<dbReference type="Gene3D" id="1.20.1720.10">
    <property type="entry name" value="Multidrug resistance protein D"/>
    <property type="match status" value="1"/>
</dbReference>
<feature type="transmembrane region" description="Helical" evidence="6">
    <location>
        <begin position="520"/>
        <end position="541"/>
    </location>
</feature>
<dbReference type="PANTHER" id="PTHR23501:SF81">
    <property type="entry name" value="VACUOLAR BASIC AMINO ACID TRANSPORTER 2"/>
    <property type="match status" value="1"/>
</dbReference>
<organism evidence="8 9">
    <name type="scientific">Cladorrhinum samala</name>
    <dbReference type="NCBI Taxonomy" id="585594"/>
    <lineage>
        <taxon>Eukaryota</taxon>
        <taxon>Fungi</taxon>
        <taxon>Dikarya</taxon>
        <taxon>Ascomycota</taxon>
        <taxon>Pezizomycotina</taxon>
        <taxon>Sordariomycetes</taxon>
        <taxon>Sordariomycetidae</taxon>
        <taxon>Sordariales</taxon>
        <taxon>Podosporaceae</taxon>
        <taxon>Cladorrhinum</taxon>
    </lineage>
</organism>
<evidence type="ECO:0000313" key="9">
    <source>
        <dbReference type="Proteomes" id="UP001321749"/>
    </source>
</evidence>
<dbReference type="Pfam" id="PF07690">
    <property type="entry name" value="MFS_1"/>
    <property type="match status" value="1"/>
</dbReference>
<evidence type="ECO:0000256" key="6">
    <source>
        <dbReference type="SAM" id="Phobius"/>
    </source>
</evidence>
<feature type="transmembrane region" description="Helical" evidence="6">
    <location>
        <begin position="118"/>
        <end position="139"/>
    </location>
</feature>
<dbReference type="PROSITE" id="PS50850">
    <property type="entry name" value="MFS"/>
    <property type="match status" value="1"/>
</dbReference>
<dbReference type="Gene3D" id="1.20.1250.20">
    <property type="entry name" value="MFS general substrate transporter like domains"/>
    <property type="match status" value="1"/>
</dbReference>
<feature type="transmembrane region" description="Helical" evidence="6">
    <location>
        <begin position="209"/>
        <end position="227"/>
    </location>
</feature>
<feature type="transmembrane region" description="Helical" evidence="6">
    <location>
        <begin position="390"/>
        <end position="409"/>
    </location>
</feature>
<feature type="transmembrane region" description="Helical" evidence="6">
    <location>
        <begin position="321"/>
        <end position="340"/>
    </location>
</feature>
<feature type="transmembrane region" description="Helical" evidence="6">
    <location>
        <begin position="184"/>
        <end position="203"/>
    </location>
</feature>
<evidence type="ECO:0000256" key="5">
    <source>
        <dbReference type="SAM" id="MobiDB-lite"/>
    </source>
</evidence>
<evidence type="ECO:0000256" key="2">
    <source>
        <dbReference type="ARBA" id="ARBA00022692"/>
    </source>
</evidence>
<keyword evidence="9" id="KW-1185">Reference proteome</keyword>
<dbReference type="Proteomes" id="UP001321749">
    <property type="component" value="Unassembled WGS sequence"/>
</dbReference>
<dbReference type="GO" id="GO:0015174">
    <property type="term" value="F:basic amino acid transmembrane transporter activity"/>
    <property type="evidence" value="ECO:0007669"/>
    <property type="project" value="TreeGrafter"/>
</dbReference>
<evidence type="ECO:0000259" key="7">
    <source>
        <dbReference type="PROSITE" id="PS50850"/>
    </source>
</evidence>
<proteinExistence type="predicted"/>
<feature type="transmembrane region" description="Helical" evidence="6">
    <location>
        <begin position="415"/>
        <end position="440"/>
    </location>
</feature>
<dbReference type="InterPro" id="IPR011701">
    <property type="entry name" value="MFS"/>
</dbReference>
<keyword evidence="2 6" id="KW-0812">Transmembrane</keyword>
<dbReference type="InterPro" id="IPR020846">
    <property type="entry name" value="MFS_dom"/>
</dbReference>
<feature type="domain" description="Major facilitator superfamily (MFS) profile" evidence="7">
    <location>
        <begin position="54"/>
        <end position="547"/>
    </location>
</feature>
<dbReference type="PANTHER" id="PTHR23501">
    <property type="entry name" value="MAJOR FACILITATOR SUPERFAMILY"/>
    <property type="match status" value="1"/>
</dbReference>
<dbReference type="AlphaFoldDB" id="A0AAV9HBE9"/>
<keyword evidence="4 6" id="KW-0472">Membrane</keyword>
<feature type="compositionally biased region" description="Basic and acidic residues" evidence="5">
    <location>
        <begin position="1"/>
        <end position="12"/>
    </location>
</feature>
<evidence type="ECO:0000256" key="1">
    <source>
        <dbReference type="ARBA" id="ARBA00004141"/>
    </source>
</evidence>
<dbReference type="InterPro" id="IPR036259">
    <property type="entry name" value="MFS_trans_sf"/>
</dbReference>
<reference evidence="8" key="1">
    <citation type="journal article" date="2023" name="Mol. Phylogenet. Evol.">
        <title>Genome-scale phylogeny and comparative genomics of the fungal order Sordariales.</title>
        <authorList>
            <person name="Hensen N."/>
            <person name="Bonometti L."/>
            <person name="Westerberg I."/>
            <person name="Brannstrom I.O."/>
            <person name="Guillou S."/>
            <person name="Cros-Aarteil S."/>
            <person name="Calhoun S."/>
            <person name="Haridas S."/>
            <person name="Kuo A."/>
            <person name="Mondo S."/>
            <person name="Pangilinan J."/>
            <person name="Riley R."/>
            <person name="LaButti K."/>
            <person name="Andreopoulos B."/>
            <person name="Lipzen A."/>
            <person name="Chen C."/>
            <person name="Yan M."/>
            <person name="Daum C."/>
            <person name="Ng V."/>
            <person name="Clum A."/>
            <person name="Steindorff A."/>
            <person name="Ohm R.A."/>
            <person name="Martin F."/>
            <person name="Silar P."/>
            <person name="Natvig D.O."/>
            <person name="Lalanne C."/>
            <person name="Gautier V."/>
            <person name="Ament-Velasquez S.L."/>
            <person name="Kruys A."/>
            <person name="Hutchinson M.I."/>
            <person name="Powell A.J."/>
            <person name="Barry K."/>
            <person name="Miller A.N."/>
            <person name="Grigoriev I.V."/>
            <person name="Debuchy R."/>
            <person name="Gladieux P."/>
            <person name="Hiltunen Thoren M."/>
            <person name="Johannesson H."/>
        </authorList>
    </citation>
    <scope>NUCLEOTIDE SEQUENCE</scope>
    <source>
        <strain evidence="8">PSN324</strain>
    </source>
</reference>
<keyword evidence="3 6" id="KW-1133">Transmembrane helix</keyword>
<comment type="subcellular location">
    <subcellularLocation>
        <location evidence="1">Membrane</location>
        <topology evidence="1">Multi-pass membrane protein</topology>
    </subcellularLocation>
</comment>
<feature type="transmembrane region" description="Helical" evidence="6">
    <location>
        <begin position="145"/>
        <end position="164"/>
    </location>
</feature>
<feature type="transmembrane region" description="Helical" evidence="6">
    <location>
        <begin position="360"/>
        <end position="378"/>
    </location>
</feature>
<evidence type="ECO:0000256" key="4">
    <source>
        <dbReference type="ARBA" id="ARBA00023136"/>
    </source>
</evidence>
<feature type="region of interest" description="Disordered" evidence="5">
    <location>
        <begin position="1"/>
        <end position="20"/>
    </location>
</feature>
<comment type="caution">
    <text evidence="8">The sequence shown here is derived from an EMBL/GenBank/DDBJ whole genome shotgun (WGS) entry which is preliminary data.</text>
</comment>
<name>A0AAV9HBE9_9PEZI</name>
<dbReference type="GO" id="GO:0000329">
    <property type="term" value="C:fungal-type vacuole membrane"/>
    <property type="evidence" value="ECO:0007669"/>
    <property type="project" value="TreeGrafter"/>
</dbReference>
<sequence>MIDNGRRNEHEAISTPEMTETTPLLESQVPKPAYVTFPESDREIWKPSPGFWWIETALWANVFLSGFDGTITASTYAAISSEFGAANNAAWLTTSYLITSTAFQPLYGRFSDMFGRRVCFFISTLTFMLGCFGCSVAQSMLTLDIMRALTGFGGGGLITMATVINSDMIPFRERGMYQAMQNILVGLGAVLGASLGGVIAETIGWRWCFMLQVPVSLLALVVGYFVLENPECLMPHLNSSGRLRSAIQRLDISGSCFLVLGLLAQLLGLSLGGNEYPWGSSPVILSLIGSGVLLAVFIEIEAKTKAIPMIPLRMLKGWQPTAVQLTNIFSGMSSYAYMFMVPLYFQAVRGDSPTKAGLRLMIPSLATPVGSVIAGWLMHRGFRLGGNVRVGTALMLIGNLLALSMGTTGARWKEYLYLIPANLGVGLTNPSVLFSFVSLWEHREQAVATSTVYLIRSMGTIWGVTVTASIVQNVLVAGLPGALGSEATEELVDRLRKSVFAIHELDPAAQLAVRALYCDALRIAFATSSACALLSFLFSLAHRTGSLQRKS</sequence>
<dbReference type="EMBL" id="MU865125">
    <property type="protein sequence ID" value="KAK4457269.1"/>
    <property type="molecule type" value="Genomic_DNA"/>
</dbReference>
<feature type="transmembrane region" description="Helical" evidence="6">
    <location>
        <begin position="461"/>
        <end position="483"/>
    </location>
</feature>
<gene>
    <name evidence="8" type="ORF">QBC42DRAFT_279470</name>
</gene>
<evidence type="ECO:0000313" key="8">
    <source>
        <dbReference type="EMBL" id="KAK4457269.1"/>
    </source>
</evidence>
<reference evidence="8" key="2">
    <citation type="submission" date="2023-06" db="EMBL/GenBank/DDBJ databases">
        <authorList>
            <consortium name="Lawrence Berkeley National Laboratory"/>
            <person name="Mondo S.J."/>
            <person name="Hensen N."/>
            <person name="Bonometti L."/>
            <person name="Westerberg I."/>
            <person name="Brannstrom I.O."/>
            <person name="Guillou S."/>
            <person name="Cros-Aarteil S."/>
            <person name="Calhoun S."/>
            <person name="Haridas S."/>
            <person name="Kuo A."/>
            <person name="Pangilinan J."/>
            <person name="Riley R."/>
            <person name="Labutti K."/>
            <person name="Andreopoulos B."/>
            <person name="Lipzen A."/>
            <person name="Chen C."/>
            <person name="Yanf M."/>
            <person name="Daum C."/>
            <person name="Ng V."/>
            <person name="Clum A."/>
            <person name="Steindorff A."/>
            <person name="Ohm R."/>
            <person name="Martin F."/>
            <person name="Silar P."/>
            <person name="Natvig D."/>
            <person name="Lalanne C."/>
            <person name="Gautier V."/>
            <person name="Ament-Velasquez S.L."/>
            <person name="Kruys A."/>
            <person name="Hutchinson M.I."/>
            <person name="Powell A.J."/>
            <person name="Barry K."/>
            <person name="Miller A.N."/>
            <person name="Grigoriev I.V."/>
            <person name="Debuchy R."/>
            <person name="Gladieux P."/>
            <person name="Thoren M.H."/>
            <person name="Johannesson H."/>
        </authorList>
    </citation>
    <scope>NUCLEOTIDE SEQUENCE</scope>
    <source>
        <strain evidence="8">PSN324</strain>
    </source>
</reference>
<dbReference type="SUPFAM" id="SSF103473">
    <property type="entry name" value="MFS general substrate transporter"/>
    <property type="match status" value="1"/>
</dbReference>